<dbReference type="GO" id="GO:0005813">
    <property type="term" value="C:centrosome"/>
    <property type="evidence" value="ECO:0007669"/>
    <property type="project" value="TreeGrafter"/>
</dbReference>
<dbReference type="GO" id="GO:1902018">
    <property type="term" value="P:negative regulation of cilium assembly"/>
    <property type="evidence" value="ECO:0007669"/>
    <property type="project" value="TreeGrafter"/>
</dbReference>
<keyword evidence="1" id="KW-0433">Leucine-rich repeat</keyword>
<organism evidence="3 4">
    <name type="scientific">Sinocyclocheilus grahami</name>
    <name type="common">Dianchi golden-line fish</name>
    <name type="synonym">Barbus grahami</name>
    <dbReference type="NCBI Taxonomy" id="75366"/>
    <lineage>
        <taxon>Eukaryota</taxon>
        <taxon>Metazoa</taxon>
        <taxon>Chordata</taxon>
        <taxon>Craniata</taxon>
        <taxon>Vertebrata</taxon>
        <taxon>Euteleostomi</taxon>
        <taxon>Actinopterygii</taxon>
        <taxon>Neopterygii</taxon>
        <taxon>Teleostei</taxon>
        <taxon>Ostariophysi</taxon>
        <taxon>Cypriniformes</taxon>
        <taxon>Cyprinidae</taxon>
        <taxon>Cyprininae</taxon>
        <taxon>Sinocyclocheilus</taxon>
    </lineage>
</organism>
<dbReference type="PANTHER" id="PTHR45973:SF2">
    <property type="entry name" value="CENTROSOMAL PROTEIN OF 97 KDA"/>
    <property type="match status" value="1"/>
</dbReference>
<keyword evidence="4" id="KW-1185">Reference proteome</keyword>
<dbReference type="InParanoid" id="A0A672L7C1"/>
<dbReference type="InterPro" id="IPR001611">
    <property type="entry name" value="Leu-rich_rpt"/>
</dbReference>
<dbReference type="Ensembl" id="ENSSGRT00000020743.1">
    <property type="protein sequence ID" value="ENSSGRP00000019211.1"/>
    <property type="gene ID" value="ENSSGRG00000011584.1"/>
</dbReference>
<protein>
    <submittedName>
        <fullName evidence="3">Uncharacterized protein</fullName>
    </submittedName>
</protein>
<dbReference type="InterPro" id="IPR050576">
    <property type="entry name" value="Cilia_flagella_integrity"/>
</dbReference>
<dbReference type="PROSITE" id="PS51450">
    <property type="entry name" value="LRR"/>
    <property type="match status" value="3"/>
</dbReference>
<evidence type="ECO:0000313" key="4">
    <source>
        <dbReference type="Proteomes" id="UP000472262"/>
    </source>
</evidence>
<evidence type="ECO:0000256" key="2">
    <source>
        <dbReference type="ARBA" id="ARBA00022737"/>
    </source>
</evidence>
<evidence type="ECO:0000256" key="1">
    <source>
        <dbReference type="ARBA" id="ARBA00022614"/>
    </source>
</evidence>
<sequence>VNQIIKLEHLERNEALQQVSCVHTNLHLWSLTHLRTLNLLNNSIGYIEGLKDLLRLESLNLAGNNIKVTKQLNNCVSQQHFDLSDNNISHIGDLTKLSVLKVFAICFER</sequence>
<proteinExistence type="predicted"/>
<dbReference type="Gene3D" id="3.80.10.10">
    <property type="entry name" value="Ribonuclease Inhibitor"/>
    <property type="match status" value="1"/>
</dbReference>
<dbReference type="Pfam" id="PF00560">
    <property type="entry name" value="LRR_1"/>
    <property type="match status" value="1"/>
</dbReference>
<accession>A0A672L7C1</accession>
<name>A0A672L7C1_SINGR</name>
<reference evidence="3" key="2">
    <citation type="submission" date="2025-09" db="UniProtKB">
        <authorList>
            <consortium name="Ensembl"/>
        </authorList>
    </citation>
    <scope>IDENTIFICATION</scope>
</reference>
<dbReference type="Proteomes" id="UP000472262">
    <property type="component" value="Unassembled WGS sequence"/>
</dbReference>
<dbReference type="InterPro" id="IPR032675">
    <property type="entry name" value="LRR_dom_sf"/>
</dbReference>
<reference evidence="3" key="1">
    <citation type="submission" date="2025-08" db="UniProtKB">
        <authorList>
            <consortium name="Ensembl"/>
        </authorList>
    </citation>
    <scope>IDENTIFICATION</scope>
</reference>
<dbReference type="OMA" id="AMEHINS"/>
<dbReference type="AlphaFoldDB" id="A0A672L7C1"/>
<evidence type="ECO:0000313" key="3">
    <source>
        <dbReference type="Ensembl" id="ENSSGRP00000019211.1"/>
    </source>
</evidence>
<dbReference type="PANTHER" id="PTHR45973">
    <property type="entry name" value="PROTEIN PHOSPHATASE 1 REGULATORY SUBUNIT SDS22-RELATED"/>
    <property type="match status" value="1"/>
</dbReference>
<keyword evidence="2" id="KW-0677">Repeat</keyword>
<dbReference type="SUPFAM" id="SSF52058">
    <property type="entry name" value="L domain-like"/>
    <property type="match status" value="1"/>
</dbReference>